<evidence type="ECO:0000256" key="1">
    <source>
        <dbReference type="SAM" id="SignalP"/>
    </source>
</evidence>
<feature type="chain" id="PRO_5018006856" evidence="1">
    <location>
        <begin position="21"/>
        <end position="173"/>
    </location>
</feature>
<proteinExistence type="predicted"/>
<keyword evidence="1" id="KW-0732">Signal</keyword>
<evidence type="ECO:0000313" key="3">
    <source>
        <dbReference type="Proteomes" id="UP000269689"/>
    </source>
</evidence>
<evidence type="ECO:0000313" key="2">
    <source>
        <dbReference type="EMBL" id="RPE72131.1"/>
    </source>
</evidence>
<keyword evidence="3" id="KW-1185">Reference proteome</keyword>
<gene>
    <name evidence="2" type="ORF">EDD53_1274</name>
</gene>
<dbReference type="OrthoDB" id="7854053at2"/>
<comment type="caution">
    <text evidence="2">The sequence shown here is derived from an EMBL/GenBank/DDBJ whole genome shotgun (WGS) entry which is preliminary data.</text>
</comment>
<dbReference type="RefSeq" id="WP_123792275.1">
    <property type="nucleotide sequence ID" value="NZ_RKQK01000001.1"/>
</dbReference>
<sequence length="173" mass="17660">MKTLITAATLAVCAASAATANDYNISVTNNMAEGVIAPLIVVDAVKASPVMFTPEGGLSEAFVTTILEGDPRPMNGTMPDAVAGPVLGKSGPPGVLIAAGETASADMFLFGDVIRFYAKGDYTDGDSVISGVYDISMGGGTVLLNRYDIGHTEGTNEITLVDEGVVEVVITAN</sequence>
<dbReference type="EMBL" id="RKQK01000001">
    <property type="protein sequence ID" value="RPE72131.1"/>
    <property type="molecule type" value="Genomic_DNA"/>
</dbReference>
<reference evidence="2 3" key="1">
    <citation type="submission" date="2018-11" db="EMBL/GenBank/DDBJ databases">
        <title>Genomic Encyclopedia of Type Strains, Phase IV (KMG-IV): sequencing the most valuable type-strain genomes for metagenomic binning, comparative biology and taxonomic classification.</title>
        <authorList>
            <person name="Goeker M."/>
        </authorList>
    </citation>
    <scope>NUCLEOTIDE SEQUENCE [LARGE SCALE GENOMIC DNA]</scope>
    <source>
        <strain evidence="2 3">DSM 104731</strain>
    </source>
</reference>
<dbReference type="Proteomes" id="UP000269689">
    <property type="component" value="Unassembled WGS sequence"/>
</dbReference>
<name>A0A3N4UX23_9RHOB</name>
<protein>
    <submittedName>
        <fullName evidence="2">Uncharacterized protein</fullName>
    </submittedName>
</protein>
<dbReference type="AlphaFoldDB" id="A0A3N4UX23"/>
<organism evidence="2 3">
    <name type="scientific">Pacificibacter maritimus</name>
    <dbReference type="NCBI Taxonomy" id="762213"/>
    <lineage>
        <taxon>Bacteria</taxon>
        <taxon>Pseudomonadati</taxon>
        <taxon>Pseudomonadota</taxon>
        <taxon>Alphaproteobacteria</taxon>
        <taxon>Rhodobacterales</taxon>
        <taxon>Roseobacteraceae</taxon>
        <taxon>Pacificibacter</taxon>
    </lineage>
</organism>
<accession>A0A3N4UX23</accession>
<feature type="signal peptide" evidence="1">
    <location>
        <begin position="1"/>
        <end position="20"/>
    </location>
</feature>